<name>A0A0E9WWR1_ANGAN</name>
<accession>A0A0E9WWR1</accession>
<reference evidence="1" key="2">
    <citation type="journal article" date="2015" name="Fish Shellfish Immunol.">
        <title>Early steps in the European eel (Anguilla anguilla)-Vibrio vulnificus interaction in the gills: Role of the RtxA13 toxin.</title>
        <authorList>
            <person name="Callol A."/>
            <person name="Pajuelo D."/>
            <person name="Ebbesson L."/>
            <person name="Teles M."/>
            <person name="MacKenzie S."/>
            <person name="Amaro C."/>
        </authorList>
    </citation>
    <scope>NUCLEOTIDE SEQUENCE</scope>
</reference>
<dbReference type="AlphaFoldDB" id="A0A0E9WWR1"/>
<evidence type="ECO:0000313" key="1">
    <source>
        <dbReference type="EMBL" id="JAH93848.1"/>
    </source>
</evidence>
<organism evidence="1">
    <name type="scientific">Anguilla anguilla</name>
    <name type="common">European freshwater eel</name>
    <name type="synonym">Muraena anguilla</name>
    <dbReference type="NCBI Taxonomy" id="7936"/>
    <lineage>
        <taxon>Eukaryota</taxon>
        <taxon>Metazoa</taxon>
        <taxon>Chordata</taxon>
        <taxon>Craniata</taxon>
        <taxon>Vertebrata</taxon>
        <taxon>Euteleostomi</taxon>
        <taxon>Actinopterygii</taxon>
        <taxon>Neopterygii</taxon>
        <taxon>Teleostei</taxon>
        <taxon>Anguilliformes</taxon>
        <taxon>Anguillidae</taxon>
        <taxon>Anguilla</taxon>
    </lineage>
</organism>
<protein>
    <submittedName>
        <fullName evidence="1">Uncharacterized protein</fullName>
    </submittedName>
</protein>
<dbReference type="EMBL" id="GBXM01014729">
    <property type="protein sequence ID" value="JAH93848.1"/>
    <property type="molecule type" value="Transcribed_RNA"/>
</dbReference>
<reference evidence="1" key="1">
    <citation type="submission" date="2014-11" db="EMBL/GenBank/DDBJ databases">
        <authorList>
            <person name="Amaro Gonzalez C."/>
        </authorList>
    </citation>
    <scope>NUCLEOTIDE SEQUENCE</scope>
</reference>
<sequence>MACECKKKKNRSLQMLSRNVMVVLYVCFVFI</sequence>
<proteinExistence type="predicted"/>